<dbReference type="RefSeq" id="WP_160423100.1">
    <property type="nucleotide sequence ID" value="NZ_WSTA01000012.1"/>
</dbReference>
<name>A0A6I4NUI3_9MICO</name>
<comment type="caution">
    <text evidence="1">The sequence shown here is derived from an EMBL/GenBank/DDBJ whole genome shotgun (WGS) entry which is preliminary data.</text>
</comment>
<dbReference type="InterPro" id="IPR014710">
    <property type="entry name" value="RmlC-like_jellyroll"/>
</dbReference>
<reference evidence="1 2" key="1">
    <citation type="submission" date="2019-12" db="EMBL/GenBank/DDBJ databases">
        <authorList>
            <person name="Kim Y.S."/>
        </authorList>
    </citation>
    <scope>NUCLEOTIDE SEQUENCE [LARGE SCALE GENOMIC DNA]</scope>
    <source>
        <strain evidence="1 2">MMS17-SY077</strain>
    </source>
</reference>
<dbReference type="SUPFAM" id="SSF51182">
    <property type="entry name" value="RmlC-like cupins"/>
    <property type="match status" value="1"/>
</dbReference>
<evidence type="ECO:0000313" key="1">
    <source>
        <dbReference type="EMBL" id="MWB97751.1"/>
    </source>
</evidence>
<dbReference type="InterPro" id="IPR011051">
    <property type="entry name" value="RmlC_Cupin_sf"/>
</dbReference>
<gene>
    <name evidence="1" type="ORF">GB864_04185</name>
</gene>
<dbReference type="Proteomes" id="UP000438182">
    <property type="component" value="Unassembled WGS sequence"/>
</dbReference>
<accession>A0A6I4NUI3</accession>
<evidence type="ECO:0000313" key="2">
    <source>
        <dbReference type="Proteomes" id="UP000438182"/>
    </source>
</evidence>
<sequence>MAAIEKRVFDEPDATSDAIERMLREDVGIGGAQFTRVTVQPGWRWSEHVRPIVQTESCQVDHLVYMLSGRMAARADSGDEVEFAAGEWGHIPPGHDGWTVGEEPAVWIEVVH</sequence>
<keyword evidence="2" id="KW-1185">Reference proteome</keyword>
<dbReference type="EMBL" id="WSTA01000012">
    <property type="protein sequence ID" value="MWB97751.1"/>
    <property type="molecule type" value="Genomic_DNA"/>
</dbReference>
<protein>
    <submittedName>
        <fullName evidence="1">Cupin</fullName>
    </submittedName>
</protein>
<dbReference type="AlphaFoldDB" id="A0A6I4NUI3"/>
<proteinExistence type="predicted"/>
<dbReference type="Gene3D" id="2.60.120.10">
    <property type="entry name" value="Jelly Rolls"/>
    <property type="match status" value="1"/>
</dbReference>
<organism evidence="1 2">
    <name type="scientific">Agromyces seonyuensis</name>
    <dbReference type="NCBI Taxonomy" id="2662446"/>
    <lineage>
        <taxon>Bacteria</taxon>
        <taxon>Bacillati</taxon>
        <taxon>Actinomycetota</taxon>
        <taxon>Actinomycetes</taxon>
        <taxon>Micrococcales</taxon>
        <taxon>Microbacteriaceae</taxon>
        <taxon>Agromyces</taxon>
    </lineage>
</organism>